<name>A0ABP9LCJ4_9GAMM</name>
<evidence type="ECO:0000313" key="3">
    <source>
        <dbReference type="Proteomes" id="UP001501083"/>
    </source>
</evidence>
<gene>
    <name evidence="2" type="ORF">GCM10025759_19130</name>
</gene>
<proteinExistence type="predicted"/>
<sequence length="63" mass="6469">MSGKGSKPRPFSVSADTFASNFDSIFRKDAGAKDGPTIEGQAAEQPEGLTDGKAADLRDPGAV</sequence>
<feature type="compositionally biased region" description="Basic and acidic residues" evidence="1">
    <location>
        <begin position="53"/>
        <end position="63"/>
    </location>
</feature>
<evidence type="ECO:0000256" key="1">
    <source>
        <dbReference type="SAM" id="MobiDB-lite"/>
    </source>
</evidence>
<keyword evidence="3" id="KW-1185">Reference proteome</keyword>
<feature type="region of interest" description="Disordered" evidence="1">
    <location>
        <begin position="28"/>
        <end position="63"/>
    </location>
</feature>
<protein>
    <submittedName>
        <fullName evidence="2">Uncharacterized protein</fullName>
    </submittedName>
</protein>
<reference evidence="3" key="1">
    <citation type="journal article" date="2019" name="Int. J. Syst. Evol. Microbiol.">
        <title>The Global Catalogue of Microorganisms (GCM) 10K type strain sequencing project: providing services to taxonomists for standard genome sequencing and annotation.</title>
        <authorList>
            <consortium name="The Broad Institute Genomics Platform"/>
            <consortium name="The Broad Institute Genome Sequencing Center for Infectious Disease"/>
            <person name="Wu L."/>
            <person name="Ma J."/>
        </authorList>
    </citation>
    <scope>NUCLEOTIDE SEQUENCE [LARGE SCALE GENOMIC DNA]</scope>
    <source>
        <strain evidence="3">JCM 19212</strain>
    </source>
</reference>
<accession>A0ABP9LCJ4</accession>
<organism evidence="2 3">
    <name type="scientific">Lysobacter panacisoli</name>
    <dbReference type="NCBI Taxonomy" id="1255263"/>
    <lineage>
        <taxon>Bacteria</taxon>
        <taxon>Pseudomonadati</taxon>
        <taxon>Pseudomonadota</taxon>
        <taxon>Gammaproteobacteria</taxon>
        <taxon>Lysobacterales</taxon>
        <taxon>Lysobacteraceae</taxon>
        <taxon>Lysobacter</taxon>
    </lineage>
</organism>
<dbReference type="Proteomes" id="UP001501083">
    <property type="component" value="Unassembled WGS sequence"/>
</dbReference>
<comment type="caution">
    <text evidence="2">The sequence shown here is derived from an EMBL/GenBank/DDBJ whole genome shotgun (WGS) entry which is preliminary data.</text>
</comment>
<evidence type="ECO:0000313" key="2">
    <source>
        <dbReference type="EMBL" id="GAA5075518.1"/>
    </source>
</evidence>
<dbReference type="EMBL" id="BAABKY010000002">
    <property type="protein sequence ID" value="GAA5075518.1"/>
    <property type="molecule type" value="Genomic_DNA"/>
</dbReference>